<evidence type="ECO:0000313" key="3">
    <source>
        <dbReference type="Proteomes" id="UP000078543"/>
    </source>
</evidence>
<dbReference type="AlphaFoldDB" id="A0A178MDT2"/>
<reference evidence="2 3" key="1">
    <citation type="submission" date="2016-04" db="EMBL/GenBank/DDBJ databases">
        <title>Draft genome sequence of freshwater magnetotactic bacteria Magnetospirillum marisnigri SP-1 and Magnetospirillum moscoviense BB-1.</title>
        <authorList>
            <person name="Koziaeva V."/>
            <person name="Dziuba M.V."/>
            <person name="Ivanov T.M."/>
            <person name="Kuznetsov B."/>
            <person name="Grouzdev D.S."/>
        </authorList>
    </citation>
    <scope>NUCLEOTIDE SEQUENCE [LARGE SCALE GENOMIC DNA]</scope>
    <source>
        <strain evidence="2 3">BB-1</strain>
    </source>
</reference>
<accession>A0A178MDT2</accession>
<dbReference type="Proteomes" id="UP000078543">
    <property type="component" value="Unassembled WGS sequence"/>
</dbReference>
<keyword evidence="3" id="KW-1185">Reference proteome</keyword>
<evidence type="ECO:0000256" key="1">
    <source>
        <dbReference type="SAM" id="MobiDB-lite"/>
    </source>
</evidence>
<dbReference type="EMBL" id="LWQU01000175">
    <property type="protein sequence ID" value="OAN46297.1"/>
    <property type="molecule type" value="Genomic_DNA"/>
</dbReference>
<sequence length="127" mass="14189">MVSLPKAEHLSAITVFPQRYHPAGKVIHVILDKHATHKAPKVREWLTRHPRFVFRGGQFGKIVDASERKAIRLGLRHRAPEIEPCETDPMQPPLSRAPRSNLVSPPAPGRSSSIEGRDATFALVIPR</sequence>
<organism evidence="2 3">
    <name type="scientific">Magnetospirillum moscoviense</name>
    <dbReference type="NCBI Taxonomy" id="1437059"/>
    <lineage>
        <taxon>Bacteria</taxon>
        <taxon>Pseudomonadati</taxon>
        <taxon>Pseudomonadota</taxon>
        <taxon>Alphaproteobacteria</taxon>
        <taxon>Rhodospirillales</taxon>
        <taxon>Rhodospirillaceae</taxon>
        <taxon>Magnetospirillum</taxon>
    </lineage>
</organism>
<gene>
    <name evidence="2" type="ORF">A6A05_16205</name>
</gene>
<feature type="region of interest" description="Disordered" evidence="1">
    <location>
        <begin position="80"/>
        <end position="116"/>
    </location>
</feature>
<proteinExistence type="predicted"/>
<evidence type="ECO:0008006" key="4">
    <source>
        <dbReference type="Google" id="ProtNLM"/>
    </source>
</evidence>
<dbReference type="OrthoDB" id="2375382at2"/>
<evidence type="ECO:0000313" key="2">
    <source>
        <dbReference type="EMBL" id="OAN46297.1"/>
    </source>
</evidence>
<name>A0A178MDT2_9PROT</name>
<comment type="caution">
    <text evidence="2">The sequence shown here is derived from an EMBL/GenBank/DDBJ whole genome shotgun (WGS) entry which is preliminary data.</text>
</comment>
<protein>
    <recommendedName>
        <fullName evidence="4">Tc1-like transposase DDE domain-containing protein</fullName>
    </recommendedName>
</protein>